<dbReference type="InterPro" id="IPR013766">
    <property type="entry name" value="Thioredoxin_domain"/>
</dbReference>
<feature type="domain" description="Thioredoxin" evidence="8">
    <location>
        <begin position="38"/>
        <end position="147"/>
    </location>
</feature>
<keyword evidence="3" id="KW-0479">Metal-binding</keyword>
<evidence type="ECO:0000256" key="2">
    <source>
        <dbReference type="ARBA" id="ARBA00022448"/>
    </source>
</evidence>
<evidence type="ECO:0000256" key="7">
    <source>
        <dbReference type="NCBIfam" id="TIGR01068"/>
    </source>
</evidence>
<accession>A0A437GZM4</accession>
<dbReference type="CDD" id="cd02947">
    <property type="entry name" value="TRX_family"/>
    <property type="match status" value="1"/>
</dbReference>
<sequence>MATQASRIAVCPTCNTLNRVPMGSAAVAGKCGKCGSALFTGQPLTLTTANFDTHAGRGDIPLLVDFWASWCGPCRQMAPAFAAAAKQLEPAIRLGKLDTEAEQAIAGRYGIRSIPTIMMFAKGREVARQSGAMPTGSIVAWARKAAGS</sequence>
<dbReference type="OrthoDB" id="9790390at2"/>
<organism evidence="9 10">
    <name type="scientific">Croceicoccus ponticola</name>
    <dbReference type="NCBI Taxonomy" id="2217664"/>
    <lineage>
        <taxon>Bacteria</taxon>
        <taxon>Pseudomonadati</taxon>
        <taxon>Pseudomonadota</taxon>
        <taxon>Alphaproteobacteria</taxon>
        <taxon>Sphingomonadales</taxon>
        <taxon>Erythrobacteraceae</taxon>
        <taxon>Croceicoccus</taxon>
    </lineage>
</organism>
<dbReference type="InterPro" id="IPR005746">
    <property type="entry name" value="Thioredoxin"/>
</dbReference>
<keyword evidence="6" id="KW-0676">Redox-active center</keyword>
<dbReference type="PANTHER" id="PTHR45663">
    <property type="entry name" value="GEO12009P1"/>
    <property type="match status" value="1"/>
</dbReference>
<dbReference type="PROSITE" id="PS51352">
    <property type="entry name" value="THIOREDOXIN_2"/>
    <property type="match status" value="1"/>
</dbReference>
<dbReference type="NCBIfam" id="TIGR01068">
    <property type="entry name" value="thioredoxin"/>
    <property type="match status" value="1"/>
</dbReference>
<keyword evidence="5" id="KW-1015">Disulfide bond</keyword>
<dbReference type="RefSeq" id="WP_127611007.1">
    <property type="nucleotide sequence ID" value="NZ_RXOL01000001.1"/>
</dbReference>
<keyword evidence="4" id="KW-0249">Electron transport</keyword>
<keyword evidence="10" id="KW-1185">Reference proteome</keyword>
<dbReference type="Proteomes" id="UP000283003">
    <property type="component" value="Unassembled WGS sequence"/>
</dbReference>
<keyword evidence="2" id="KW-0813">Transport</keyword>
<name>A0A437GZM4_9SPHN</name>
<dbReference type="AlphaFoldDB" id="A0A437GZM4"/>
<evidence type="ECO:0000313" key="9">
    <source>
        <dbReference type="EMBL" id="RVQ68821.1"/>
    </source>
</evidence>
<dbReference type="Gene3D" id="2.30.30.380">
    <property type="entry name" value="Zn-finger domain of Sec23/24"/>
    <property type="match status" value="1"/>
</dbReference>
<dbReference type="GO" id="GO:0005737">
    <property type="term" value="C:cytoplasm"/>
    <property type="evidence" value="ECO:0007669"/>
    <property type="project" value="TreeGrafter"/>
</dbReference>
<dbReference type="InterPro" id="IPR017937">
    <property type="entry name" value="Thioredoxin_CS"/>
</dbReference>
<evidence type="ECO:0000256" key="6">
    <source>
        <dbReference type="ARBA" id="ARBA00023284"/>
    </source>
</evidence>
<dbReference type="Gene3D" id="3.40.30.10">
    <property type="entry name" value="Glutaredoxin"/>
    <property type="match status" value="1"/>
</dbReference>
<dbReference type="Pfam" id="PF21352">
    <property type="entry name" value="Zn_ribbon_Thio2"/>
    <property type="match status" value="1"/>
</dbReference>
<reference evidence="9 10" key="1">
    <citation type="submission" date="2018-12" db="EMBL/GenBank/DDBJ databases">
        <title>Croceicoccus ponticola sp. nov., a lipolytic bacterium isolated from seawater.</title>
        <authorList>
            <person name="Yoon J.-H."/>
        </authorList>
    </citation>
    <scope>NUCLEOTIDE SEQUENCE [LARGE SCALE GENOMIC DNA]</scope>
    <source>
        <strain evidence="9 10">GM-16</strain>
    </source>
</reference>
<evidence type="ECO:0000259" key="8">
    <source>
        <dbReference type="PROSITE" id="PS51352"/>
    </source>
</evidence>
<comment type="similarity">
    <text evidence="1">Belongs to the thioredoxin family.</text>
</comment>
<evidence type="ECO:0000256" key="1">
    <source>
        <dbReference type="ARBA" id="ARBA00008987"/>
    </source>
</evidence>
<evidence type="ECO:0000313" key="10">
    <source>
        <dbReference type="Proteomes" id="UP000283003"/>
    </source>
</evidence>
<proteinExistence type="inferred from homology"/>
<comment type="caution">
    <text evidence="9">The sequence shown here is derived from an EMBL/GenBank/DDBJ whole genome shotgun (WGS) entry which is preliminary data.</text>
</comment>
<dbReference type="PRINTS" id="PR00421">
    <property type="entry name" value="THIOREDOXIN"/>
</dbReference>
<dbReference type="Pfam" id="PF00085">
    <property type="entry name" value="Thioredoxin"/>
    <property type="match status" value="1"/>
</dbReference>
<gene>
    <name evidence="9" type="primary">trxC</name>
    <name evidence="9" type="ORF">EKN06_00910</name>
</gene>
<dbReference type="GO" id="GO:0046872">
    <property type="term" value="F:metal ion binding"/>
    <property type="evidence" value="ECO:0007669"/>
    <property type="project" value="UniProtKB-KW"/>
</dbReference>
<dbReference type="GO" id="GO:0015035">
    <property type="term" value="F:protein-disulfide reductase activity"/>
    <property type="evidence" value="ECO:0007669"/>
    <property type="project" value="UniProtKB-UniRule"/>
</dbReference>
<dbReference type="InterPro" id="IPR049299">
    <property type="entry name" value="Thio2_N"/>
</dbReference>
<evidence type="ECO:0000256" key="3">
    <source>
        <dbReference type="ARBA" id="ARBA00022723"/>
    </source>
</evidence>
<dbReference type="PROSITE" id="PS00194">
    <property type="entry name" value="THIOREDOXIN_1"/>
    <property type="match status" value="1"/>
</dbReference>
<dbReference type="EMBL" id="RXOL01000001">
    <property type="protein sequence ID" value="RVQ68821.1"/>
    <property type="molecule type" value="Genomic_DNA"/>
</dbReference>
<dbReference type="PANTHER" id="PTHR45663:SF11">
    <property type="entry name" value="GEO12009P1"/>
    <property type="match status" value="1"/>
</dbReference>
<dbReference type="SUPFAM" id="SSF52833">
    <property type="entry name" value="Thioredoxin-like"/>
    <property type="match status" value="1"/>
</dbReference>
<evidence type="ECO:0000256" key="4">
    <source>
        <dbReference type="ARBA" id="ARBA00022982"/>
    </source>
</evidence>
<evidence type="ECO:0000256" key="5">
    <source>
        <dbReference type="ARBA" id="ARBA00023157"/>
    </source>
</evidence>
<dbReference type="NCBIfam" id="NF008229">
    <property type="entry name" value="PRK10996.1"/>
    <property type="match status" value="1"/>
</dbReference>
<protein>
    <recommendedName>
        <fullName evidence="7">Thioredoxin</fullName>
    </recommendedName>
</protein>
<dbReference type="InterPro" id="IPR036249">
    <property type="entry name" value="Thioredoxin-like_sf"/>
</dbReference>